<sequence length="80" mass="8501">MQTNEGRSAPSMSEPTGEDRMLGSLMALWQYGEAARADPVLLNMQSRIAAELARISPDAAAKGRALFERLTAATGAAGRH</sequence>
<accession>A0A7W7IQN4</accession>
<evidence type="ECO:0000313" key="2">
    <source>
        <dbReference type="Proteomes" id="UP000539957"/>
    </source>
</evidence>
<dbReference type="EMBL" id="JACHKY010000004">
    <property type="protein sequence ID" value="MBB4798716.1"/>
    <property type="molecule type" value="Genomic_DNA"/>
</dbReference>
<dbReference type="AlphaFoldDB" id="A0A7W7IQN4"/>
<evidence type="ECO:0000313" key="1">
    <source>
        <dbReference type="EMBL" id="MBB4798716.1"/>
    </source>
</evidence>
<keyword evidence="2" id="KW-1185">Reference proteome</keyword>
<dbReference type="Proteomes" id="UP000539957">
    <property type="component" value="Unassembled WGS sequence"/>
</dbReference>
<protein>
    <submittedName>
        <fullName evidence="1">Uncharacterized protein</fullName>
    </submittedName>
</protein>
<dbReference type="RefSeq" id="WP_184270696.1">
    <property type="nucleotide sequence ID" value="NZ_JACHKY010000004.1"/>
</dbReference>
<organism evidence="1 2">
    <name type="scientific">Brevundimonas bullata</name>
    <dbReference type="NCBI Taxonomy" id="13160"/>
    <lineage>
        <taxon>Bacteria</taxon>
        <taxon>Pseudomonadati</taxon>
        <taxon>Pseudomonadota</taxon>
        <taxon>Alphaproteobacteria</taxon>
        <taxon>Caulobacterales</taxon>
        <taxon>Caulobacteraceae</taxon>
        <taxon>Brevundimonas</taxon>
    </lineage>
</organism>
<name>A0A7W7IQN4_9CAUL</name>
<gene>
    <name evidence="1" type="ORF">HNP32_002470</name>
</gene>
<comment type="caution">
    <text evidence="1">The sequence shown here is derived from an EMBL/GenBank/DDBJ whole genome shotgun (WGS) entry which is preliminary data.</text>
</comment>
<proteinExistence type="predicted"/>
<reference evidence="1 2" key="1">
    <citation type="submission" date="2020-08" db="EMBL/GenBank/DDBJ databases">
        <title>Functional genomics of gut bacteria from endangered species of beetles.</title>
        <authorList>
            <person name="Carlos-Shanley C."/>
        </authorList>
    </citation>
    <scope>NUCLEOTIDE SEQUENCE [LARGE SCALE GENOMIC DNA]</scope>
    <source>
        <strain evidence="1 2">S00123</strain>
    </source>
</reference>